<name>A0A1M5NCA1_9SPHI</name>
<sequence length="225" mass="26639">MSKTIKTGDVFYIKVENKELYVFGRVLFDVKKQLHKVLGKNFMTENYHPILGMFYENYQLVEMYEGIFKSQSEFEEQKVLIPRVLVSSLNYKPYNSLECGKIKNIPVDYTKIEFPESVDYGFNHVHISRGELILKTNLPHSKWEEINMASTSLVPRILLNATLDFNNRKDLVPEELRRLVYLKDKDLYYNQPLRNEIYNSIGIDPEKSYYELSKDNGFDLARFYE</sequence>
<evidence type="ECO:0000313" key="2">
    <source>
        <dbReference type="Proteomes" id="UP000184287"/>
    </source>
</evidence>
<gene>
    <name evidence="1" type="ORF">SAMN04488522_10880</name>
</gene>
<dbReference type="AlphaFoldDB" id="A0A1M5NCA1"/>
<accession>A0A1M5NCA1</accession>
<evidence type="ECO:0008006" key="3">
    <source>
        <dbReference type="Google" id="ProtNLM"/>
    </source>
</evidence>
<dbReference type="EMBL" id="FQUQ01000008">
    <property type="protein sequence ID" value="SHG87118.1"/>
    <property type="molecule type" value="Genomic_DNA"/>
</dbReference>
<proteinExistence type="predicted"/>
<evidence type="ECO:0000313" key="1">
    <source>
        <dbReference type="EMBL" id="SHG87118.1"/>
    </source>
</evidence>
<dbReference type="STRING" id="288992.SAMN04488522_10880"/>
<protein>
    <recommendedName>
        <fullName evidence="3">Immunity protein 26</fullName>
    </recommendedName>
</protein>
<dbReference type="Proteomes" id="UP000184287">
    <property type="component" value="Unassembled WGS sequence"/>
</dbReference>
<dbReference type="RefSeq" id="WP_073237891.1">
    <property type="nucleotide sequence ID" value="NZ_FQUQ01000008.1"/>
</dbReference>
<organism evidence="1 2">
    <name type="scientific">Pedobacter caeni</name>
    <dbReference type="NCBI Taxonomy" id="288992"/>
    <lineage>
        <taxon>Bacteria</taxon>
        <taxon>Pseudomonadati</taxon>
        <taxon>Bacteroidota</taxon>
        <taxon>Sphingobacteriia</taxon>
        <taxon>Sphingobacteriales</taxon>
        <taxon>Sphingobacteriaceae</taxon>
        <taxon>Pedobacter</taxon>
    </lineage>
</organism>
<dbReference type="OrthoDB" id="1063692at2"/>
<keyword evidence="2" id="KW-1185">Reference proteome</keyword>
<reference evidence="2" key="1">
    <citation type="submission" date="2016-11" db="EMBL/GenBank/DDBJ databases">
        <authorList>
            <person name="Varghese N."/>
            <person name="Submissions S."/>
        </authorList>
    </citation>
    <scope>NUCLEOTIDE SEQUENCE [LARGE SCALE GENOMIC DNA]</scope>
    <source>
        <strain evidence="2">DSM 16990</strain>
    </source>
</reference>